<proteinExistence type="inferred from homology"/>
<accession>A0A6J7Q5H7</accession>
<evidence type="ECO:0000256" key="2">
    <source>
        <dbReference type="ARBA" id="ARBA00022917"/>
    </source>
</evidence>
<evidence type="ECO:0000259" key="3">
    <source>
        <dbReference type="PROSITE" id="PS00745"/>
    </source>
</evidence>
<evidence type="ECO:0000313" key="6">
    <source>
        <dbReference type="EMBL" id="CAB5010873.1"/>
    </source>
</evidence>
<dbReference type="SUPFAM" id="SSF75620">
    <property type="entry name" value="Release factor"/>
    <property type="match status" value="1"/>
</dbReference>
<evidence type="ECO:0000313" key="5">
    <source>
        <dbReference type="EMBL" id="CAB4881970.1"/>
    </source>
</evidence>
<dbReference type="Pfam" id="PF00472">
    <property type="entry name" value="RF-1"/>
    <property type="match status" value="1"/>
</dbReference>
<dbReference type="FunFam" id="3.30.160.20:FF:000010">
    <property type="entry name" value="Peptide chain release factor 2"/>
    <property type="match status" value="1"/>
</dbReference>
<dbReference type="Pfam" id="PF03462">
    <property type="entry name" value="PCRF"/>
    <property type="match status" value="1"/>
</dbReference>
<dbReference type="InterPro" id="IPR005139">
    <property type="entry name" value="PCRF"/>
</dbReference>
<evidence type="ECO:0000256" key="1">
    <source>
        <dbReference type="ARBA" id="ARBA00010835"/>
    </source>
</evidence>
<dbReference type="HAMAP" id="MF_00094">
    <property type="entry name" value="Rel_fac_2"/>
    <property type="match status" value="1"/>
</dbReference>
<dbReference type="InterPro" id="IPR045853">
    <property type="entry name" value="Pep_chain_release_fac_I_sf"/>
</dbReference>
<organism evidence="6">
    <name type="scientific">freshwater metagenome</name>
    <dbReference type="NCBI Taxonomy" id="449393"/>
    <lineage>
        <taxon>unclassified sequences</taxon>
        <taxon>metagenomes</taxon>
        <taxon>ecological metagenomes</taxon>
    </lineage>
</organism>
<dbReference type="Gene3D" id="1.20.58.410">
    <property type="entry name" value="Release factor"/>
    <property type="match status" value="1"/>
</dbReference>
<dbReference type="InterPro" id="IPR004374">
    <property type="entry name" value="PrfB"/>
</dbReference>
<dbReference type="SMART" id="SM00937">
    <property type="entry name" value="PCRF"/>
    <property type="match status" value="1"/>
</dbReference>
<reference evidence="6" key="1">
    <citation type="submission" date="2020-05" db="EMBL/GenBank/DDBJ databases">
        <authorList>
            <person name="Chiriac C."/>
            <person name="Salcher M."/>
            <person name="Ghai R."/>
            <person name="Kavagutti S V."/>
        </authorList>
    </citation>
    <scope>NUCLEOTIDE SEQUENCE</scope>
</reference>
<dbReference type="PANTHER" id="PTHR43116">
    <property type="entry name" value="PEPTIDE CHAIN RELEASE FACTOR 2"/>
    <property type="match status" value="1"/>
</dbReference>
<dbReference type="AlphaFoldDB" id="A0A6J7Q5H7"/>
<dbReference type="EMBL" id="CAFABE010000015">
    <property type="protein sequence ID" value="CAB4822437.1"/>
    <property type="molecule type" value="Genomic_DNA"/>
</dbReference>
<dbReference type="GO" id="GO:0005737">
    <property type="term" value="C:cytoplasm"/>
    <property type="evidence" value="ECO:0007669"/>
    <property type="project" value="InterPro"/>
</dbReference>
<name>A0A6J7Q5H7_9ZZZZ</name>
<dbReference type="NCBIfam" id="TIGR00020">
    <property type="entry name" value="prfB"/>
    <property type="match status" value="1"/>
</dbReference>
<dbReference type="InterPro" id="IPR000352">
    <property type="entry name" value="Pep_chain_release_fac_I"/>
</dbReference>
<evidence type="ECO:0000313" key="4">
    <source>
        <dbReference type="EMBL" id="CAB4822437.1"/>
    </source>
</evidence>
<dbReference type="GO" id="GO:0016149">
    <property type="term" value="F:translation release factor activity, codon specific"/>
    <property type="evidence" value="ECO:0007669"/>
    <property type="project" value="InterPro"/>
</dbReference>
<comment type="similarity">
    <text evidence="1">Belongs to the prokaryotic/mitochondrial release factor family.</text>
</comment>
<sequence length="382" mass="42527">MAQADNQGGSRDLAEVLDELAVRVNDAKAYLRIDELRSRRDVLEAEAGEPGLWDDQDRARHVTTELGRANDDLTSFDTLATSLEDARVLIEMVEGSKAEGASDESLETELTSSIQELERAVGRLELQSLFQGEYDESDAIAEVHAGAGGTDAQDWTEMMLRMYSRWAERRGFSVEVDETTEGQEAGLLSATVIIKGRFAYGLLSAERGVHRLVRMSPFDSQHRRQTSFASLDVTPFMEDLSDEVEIDEKDLRIDTYRASGAGGQHINKTDSAVRLTHLPTGVVVSCQNERSQHQNKARAMQILSAKLAERVRAERAAEMDALSGDRTDNAWGSQIRSYVMAPYQLVKDLRTNVETGNVEAVLDGDLDDFMEAELRRRRGTRP</sequence>
<keyword evidence="2" id="KW-0648">Protein biosynthesis</keyword>
<dbReference type="EMBL" id="CAFBLT010000002">
    <property type="protein sequence ID" value="CAB4881970.1"/>
    <property type="molecule type" value="Genomic_DNA"/>
</dbReference>
<dbReference type="Gene3D" id="3.30.160.20">
    <property type="match status" value="1"/>
</dbReference>
<dbReference type="Gene3D" id="3.30.70.1660">
    <property type="match status" value="1"/>
</dbReference>
<dbReference type="EMBL" id="CAFBPM010000002">
    <property type="protein sequence ID" value="CAB5010873.1"/>
    <property type="molecule type" value="Genomic_DNA"/>
</dbReference>
<feature type="domain" description="Prokaryotic-type class I peptide chain release factors" evidence="3">
    <location>
        <begin position="257"/>
        <end position="273"/>
    </location>
</feature>
<gene>
    <name evidence="4" type="ORF">UFOPK3164_00511</name>
    <name evidence="5" type="ORF">UFOPK3427_01577</name>
    <name evidence="6" type="ORF">UFOPK4112_00303</name>
</gene>
<protein>
    <submittedName>
        <fullName evidence="6">Unannotated protein</fullName>
    </submittedName>
</protein>
<dbReference type="PROSITE" id="PS00745">
    <property type="entry name" value="RF_PROK_I"/>
    <property type="match status" value="1"/>
</dbReference>
<dbReference type="PANTHER" id="PTHR43116:SF3">
    <property type="entry name" value="CLASS I PEPTIDE CHAIN RELEASE FACTOR"/>
    <property type="match status" value="1"/>
</dbReference>